<feature type="compositionally biased region" description="Basic and acidic residues" evidence="1">
    <location>
        <begin position="93"/>
        <end position="105"/>
    </location>
</feature>
<dbReference type="Proteomes" id="UP000750711">
    <property type="component" value="Unassembled WGS sequence"/>
</dbReference>
<reference evidence="3" key="1">
    <citation type="submission" date="2021-03" db="EMBL/GenBank/DDBJ databases">
        <title>Comparative genomics and phylogenomic investigation of the class Geoglossomycetes provide insights into ecological specialization and systematics.</title>
        <authorList>
            <person name="Melie T."/>
            <person name="Pirro S."/>
            <person name="Miller A.N."/>
            <person name="Quandt A."/>
        </authorList>
    </citation>
    <scope>NUCLEOTIDE SEQUENCE</scope>
    <source>
        <strain evidence="3">CAQ_001_2017</strain>
    </source>
</reference>
<gene>
    <name evidence="3" type="ORF">GP486_008847</name>
</gene>
<dbReference type="GO" id="GO:0031543">
    <property type="term" value="F:peptidyl-proline dioxygenase activity"/>
    <property type="evidence" value="ECO:0007669"/>
    <property type="project" value="TreeGrafter"/>
</dbReference>
<evidence type="ECO:0000313" key="3">
    <source>
        <dbReference type="EMBL" id="KAH0537027.1"/>
    </source>
</evidence>
<proteinExistence type="predicted"/>
<feature type="non-terminal residue" evidence="3">
    <location>
        <position position="1"/>
    </location>
</feature>
<feature type="region of interest" description="Disordered" evidence="1">
    <location>
        <begin position="79"/>
        <end position="160"/>
    </location>
</feature>
<sequence length="216" mass="23996">AAEGGKRGTDDEKKSPLRELLEDLFPSHAFKKWLSIATSLTLDSCNVLARRFRRGKDFSLATGYREEKARIELTLGITPTSGWDADGDADDEQGLKERGMERSDADVGGYEMYYAEEDDDEGEDDEDAVDDDGDPGKDEKQRKKKKAKSDPAIYRSSSADEEGANVLFSSHAAWNSLSIVLRDQGVLRFVKYVSRQAPGDRWDVTGEWGVAEAEGF</sequence>
<organism evidence="3 4">
    <name type="scientific">Trichoglossum hirsutum</name>
    <dbReference type="NCBI Taxonomy" id="265104"/>
    <lineage>
        <taxon>Eukaryota</taxon>
        <taxon>Fungi</taxon>
        <taxon>Dikarya</taxon>
        <taxon>Ascomycota</taxon>
        <taxon>Pezizomycotina</taxon>
        <taxon>Geoglossomycetes</taxon>
        <taxon>Geoglossales</taxon>
        <taxon>Geoglossaceae</taxon>
        <taxon>Trichoglossum</taxon>
    </lineage>
</organism>
<protein>
    <recommendedName>
        <fullName evidence="2">Oxoglutarate/iron-dependent oxygenase C-terminal degradation domain-containing protein</fullName>
    </recommendedName>
</protein>
<dbReference type="InterPro" id="IPR051842">
    <property type="entry name" value="uS12_prolyl_hydroxylase"/>
</dbReference>
<dbReference type="EMBL" id="JAGHQM010004189">
    <property type="protein sequence ID" value="KAH0537027.1"/>
    <property type="molecule type" value="Genomic_DNA"/>
</dbReference>
<name>A0A9P8HWP3_9PEZI</name>
<feature type="compositionally biased region" description="Acidic residues" evidence="1">
    <location>
        <begin position="114"/>
        <end position="133"/>
    </location>
</feature>
<feature type="domain" description="Oxoglutarate/iron-dependent oxygenase C-terminal degradation" evidence="2">
    <location>
        <begin position="12"/>
        <end position="213"/>
    </location>
</feature>
<dbReference type="GO" id="GO:0031418">
    <property type="term" value="F:L-ascorbic acid binding"/>
    <property type="evidence" value="ECO:0007669"/>
    <property type="project" value="InterPro"/>
</dbReference>
<evidence type="ECO:0000313" key="4">
    <source>
        <dbReference type="Proteomes" id="UP000750711"/>
    </source>
</evidence>
<dbReference type="GO" id="GO:0005506">
    <property type="term" value="F:iron ion binding"/>
    <property type="evidence" value="ECO:0007669"/>
    <property type="project" value="InterPro"/>
</dbReference>
<dbReference type="GO" id="GO:0005737">
    <property type="term" value="C:cytoplasm"/>
    <property type="evidence" value="ECO:0007669"/>
    <property type="project" value="TreeGrafter"/>
</dbReference>
<dbReference type="InterPro" id="IPR019601">
    <property type="entry name" value="Oxoglutarate/Fe-dep_Oase_C"/>
</dbReference>
<dbReference type="PANTHER" id="PTHR12117:SF0">
    <property type="entry name" value="PROLYL 3-HYDROXYLASE OGFOD1"/>
    <property type="match status" value="1"/>
</dbReference>
<accession>A0A9P8HWP3</accession>
<dbReference type="AlphaFoldDB" id="A0A9P8HWP3"/>
<dbReference type="InterPro" id="IPR043044">
    <property type="entry name" value="TPA1/Ofd1_C"/>
</dbReference>
<evidence type="ECO:0000256" key="1">
    <source>
        <dbReference type="SAM" id="MobiDB-lite"/>
    </source>
</evidence>
<evidence type="ECO:0000259" key="2">
    <source>
        <dbReference type="Pfam" id="PF10637"/>
    </source>
</evidence>
<dbReference type="Gene3D" id="3.60.130.20">
    <property type="entry name" value="Oxoglutarate/iron-dependent oxygenase, C-terminal degradation domain"/>
    <property type="match status" value="1"/>
</dbReference>
<dbReference type="PANTHER" id="PTHR12117">
    <property type="entry name" value="HISTONE ACETYLTRANSFERASE COMPLEX"/>
    <property type="match status" value="1"/>
</dbReference>
<dbReference type="Pfam" id="PF10637">
    <property type="entry name" value="Ofd1_CTDD"/>
    <property type="match status" value="1"/>
</dbReference>
<comment type="caution">
    <text evidence="3">The sequence shown here is derived from an EMBL/GenBank/DDBJ whole genome shotgun (WGS) entry which is preliminary data.</text>
</comment>
<keyword evidence="4" id="KW-1185">Reference proteome</keyword>
<dbReference type="GO" id="GO:0006449">
    <property type="term" value="P:regulation of translational termination"/>
    <property type="evidence" value="ECO:0007669"/>
    <property type="project" value="TreeGrafter"/>
</dbReference>